<keyword evidence="4" id="KW-1185">Reference proteome</keyword>
<evidence type="ECO:0000256" key="2">
    <source>
        <dbReference type="SAM" id="SignalP"/>
    </source>
</evidence>
<dbReference type="Pfam" id="PF12079">
    <property type="entry name" value="DUF3558"/>
    <property type="match status" value="1"/>
</dbReference>
<dbReference type="EMBL" id="CP014859">
    <property type="protein sequence ID" value="AOS61743.1"/>
    <property type="molecule type" value="Genomic_DNA"/>
</dbReference>
<accession>A0AAC9HMB4</accession>
<name>A0AAC9HMB4_9PSEU</name>
<dbReference type="InterPro" id="IPR024520">
    <property type="entry name" value="DUF3558"/>
</dbReference>
<dbReference type="PROSITE" id="PS51257">
    <property type="entry name" value="PROKAR_LIPOPROTEIN"/>
    <property type="match status" value="1"/>
</dbReference>
<protein>
    <submittedName>
        <fullName evidence="3">DUF3558 family protein</fullName>
    </submittedName>
</protein>
<evidence type="ECO:0000313" key="4">
    <source>
        <dbReference type="Proteomes" id="UP000095210"/>
    </source>
</evidence>
<dbReference type="Proteomes" id="UP000095210">
    <property type="component" value="Chromosome"/>
</dbReference>
<reference evidence="4" key="1">
    <citation type="submission" date="2016-03" db="EMBL/GenBank/DDBJ databases">
        <title>Complete genome sequence of the type strain Actinoalloteichus hymeniacidonis DSM 45092.</title>
        <authorList>
            <person name="Schaffert L."/>
            <person name="Albersmeier A."/>
            <person name="Winkler A."/>
            <person name="Kalinowski J."/>
            <person name="Zotchev S."/>
            <person name="Ruckert C."/>
        </authorList>
    </citation>
    <scope>NUCLEOTIDE SEQUENCE [LARGE SCALE GENOMIC DNA]</scope>
    <source>
        <strain evidence="4">HPA177(T) (DSM 45092(T))</strain>
    </source>
</reference>
<gene>
    <name evidence="3" type="ORF">TL08_04565</name>
</gene>
<sequence length="199" mass="21405">MRNRPTVLALVLATTLLAGCATEISGHPTPSTPTNPTSPSGTDSVLPPPPQEIDINQVNEDPCVLLTPEQQAEYEFDVDPEITHDFIQDGTRSCYFAKIQENPAHSVVVIPLPTEPADLFWGSPNGVQEIIEIAGFPAMQNHLTGDSAGCFVYVSTAQDQSLAIQFNDDDMDSNIEAVCENARRVATMATETLVALHGS</sequence>
<evidence type="ECO:0000313" key="3">
    <source>
        <dbReference type="EMBL" id="AOS61743.1"/>
    </source>
</evidence>
<feature type="chain" id="PRO_5042163773" evidence="2">
    <location>
        <begin position="21"/>
        <end position="199"/>
    </location>
</feature>
<dbReference type="KEGG" id="ahm:TL08_04565"/>
<dbReference type="AlphaFoldDB" id="A0AAC9HMB4"/>
<organism evidence="3 4">
    <name type="scientific">Actinoalloteichus hymeniacidonis</name>
    <dbReference type="NCBI Taxonomy" id="340345"/>
    <lineage>
        <taxon>Bacteria</taxon>
        <taxon>Bacillati</taxon>
        <taxon>Actinomycetota</taxon>
        <taxon>Actinomycetes</taxon>
        <taxon>Pseudonocardiales</taxon>
        <taxon>Pseudonocardiaceae</taxon>
        <taxon>Actinoalloteichus</taxon>
    </lineage>
</organism>
<evidence type="ECO:0000256" key="1">
    <source>
        <dbReference type="SAM" id="MobiDB-lite"/>
    </source>
</evidence>
<proteinExistence type="predicted"/>
<dbReference type="RefSeq" id="WP_084642536.1">
    <property type="nucleotide sequence ID" value="NZ_CP014859.1"/>
</dbReference>
<feature type="compositionally biased region" description="Low complexity" evidence="1">
    <location>
        <begin position="25"/>
        <end position="44"/>
    </location>
</feature>
<feature type="signal peptide" evidence="2">
    <location>
        <begin position="1"/>
        <end position="20"/>
    </location>
</feature>
<feature type="region of interest" description="Disordered" evidence="1">
    <location>
        <begin position="23"/>
        <end position="48"/>
    </location>
</feature>
<keyword evidence="2" id="KW-0732">Signal</keyword>